<dbReference type="AlphaFoldDB" id="A0AAV9EK69"/>
<comment type="caution">
    <text evidence="2">The sequence shown here is derived from an EMBL/GenBank/DDBJ whole genome shotgun (WGS) entry which is preliminary data.</text>
</comment>
<sequence>MNDALNEEATRDSEEHDFHKPSDSLPLDDPKDEYRSDHHVESNRGALLQVDELNDAQHEELRDGGGHDLHKSSGSMPAENLKEELNSECHHVESNTGTTMSGEGDRDHLQDSSSLPLKDSKEMVDRV</sequence>
<evidence type="ECO:0000313" key="2">
    <source>
        <dbReference type="EMBL" id="KAK1313188.1"/>
    </source>
</evidence>
<feature type="region of interest" description="Disordered" evidence="1">
    <location>
        <begin position="1"/>
        <end position="127"/>
    </location>
</feature>
<reference evidence="2" key="2">
    <citation type="submission" date="2023-06" db="EMBL/GenBank/DDBJ databases">
        <authorList>
            <person name="Ma L."/>
            <person name="Liu K.-W."/>
            <person name="Li Z."/>
            <person name="Hsiao Y.-Y."/>
            <person name="Qi Y."/>
            <person name="Fu T."/>
            <person name="Tang G."/>
            <person name="Zhang D."/>
            <person name="Sun W.-H."/>
            <person name="Liu D.-K."/>
            <person name="Li Y."/>
            <person name="Chen G.-Z."/>
            <person name="Liu X.-D."/>
            <person name="Liao X.-Y."/>
            <person name="Jiang Y.-T."/>
            <person name="Yu X."/>
            <person name="Hao Y."/>
            <person name="Huang J."/>
            <person name="Zhao X.-W."/>
            <person name="Ke S."/>
            <person name="Chen Y.-Y."/>
            <person name="Wu W.-L."/>
            <person name="Hsu J.-L."/>
            <person name="Lin Y.-F."/>
            <person name="Huang M.-D."/>
            <person name="Li C.-Y."/>
            <person name="Huang L."/>
            <person name="Wang Z.-W."/>
            <person name="Zhao X."/>
            <person name="Zhong W.-Y."/>
            <person name="Peng D.-H."/>
            <person name="Ahmad S."/>
            <person name="Lan S."/>
            <person name="Zhang J.-S."/>
            <person name="Tsai W.-C."/>
            <person name="Van De Peer Y."/>
            <person name="Liu Z.-J."/>
        </authorList>
    </citation>
    <scope>NUCLEOTIDE SEQUENCE</scope>
    <source>
        <strain evidence="2">CP</strain>
        <tissue evidence="2">Leaves</tissue>
    </source>
</reference>
<keyword evidence="3" id="KW-1185">Reference proteome</keyword>
<feature type="compositionally biased region" description="Basic and acidic residues" evidence="1">
    <location>
        <begin position="118"/>
        <end position="127"/>
    </location>
</feature>
<dbReference type="Proteomes" id="UP001180020">
    <property type="component" value="Unassembled WGS sequence"/>
</dbReference>
<name>A0AAV9EK69_ACOCL</name>
<feature type="compositionally biased region" description="Basic and acidic residues" evidence="1">
    <location>
        <begin position="80"/>
        <end position="93"/>
    </location>
</feature>
<reference evidence="2" key="1">
    <citation type="journal article" date="2023" name="Nat. Commun.">
        <title>Diploid and tetraploid genomes of Acorus and the evolution of monocots.</title>
        <authorList>
            <person name="Ma L."/>
            <person name="Liu K.W."/>
            <person name="Li Z."/>
            <person name="Hsiao Y.Y."/>
            <person name="Qi Y."/>
            <person name="Fu T."/>
            <person name="Tang G.D."/>
            <person name="Zhang D."/>
            <person name="Sun W.H."/>
            <person name="Liu D.K."/>
            <person name="Li Y."/>
            <person name="Chen G.Z."/>
            <person name="Liu X.D."/>
            <person name="Liao X.Y."/>
            <person name="Jiang Y.T."/>
            <person name="Yu X."/>
            <person name="Hao Y."/>
            <person name="Huang J."/>
            <person name="Zhao X.W."/>
            <person name="Ke S."/>
            <person name="Chen Y.Y."/>
            <person name="Wu W.L."/>
            <person name="Hsu J.L."/>
            <person name="Lin Y.F."/>
            <person name="Huang M.D."/>
            <person name="Li C.Y."/>
            <person name="Huang L."/>
            <person name="Wang Z.W."/>
            <person name="Zhao X."/>
            <person name="Zhong W.Y."/>
            <person name="Peng D.H."/>
            <person name="Ahmad S."/>
            <person name="Lan S."/>
            <person name="Zhang J.S."/>
            <person name="Tsai W.C."/>
            <person name="Van de Peer Y."/>
            <person name="Liu Z.J."/>
        </authorList>
    </citation>
    <scope>NUCLEOTIDE SEQUENCE</scope>
    <source>
        <strain evidence="2">CP</strain>
    </source>
</reference>
<feature type="compositionally biased region" description="Basic and acidic residues" evidence="1">
    <location>
        <begin position="8"/>
        <end position="42"/>
    </location>
</feature>
<protein>
    <submittedName>
        <fullName evidence="2">Uncharacterized protein</fullName>
    </submittedName>
</protein>
<accession>A0AAV9EK69</accession>
<evidence type="ECO:0000256" key="1">
    <source>
        <dbReference type="SAM" id="MobiDB-lite"/>
    </source>
</evidence>
<gene>
    <name evidence="2" type="ORF">QJS10_CPA06g02191</name>
</gene>
<feature type="compositionally biased region" description="Basic and acidic residues" evidence="1">
    <location>
        <begin position="55"/>
        <end position="71"/>
    </location>
</feature>
<evidence type="ECO:0000313" key="3">
    <source>
        <dbReference type="Proteomes" id="UP001180020"/>
    </source>
</evidence>
<proteinExistence type="predicted"/>
<dbReference type="EMBL" id="JAUJYO010000006">
    <property type="protein sequence ID" value="KAK1313188.1"/>
    <property type="molecule type" value="Genomic_DNA"/>
</dbReference>
<organism evidence="2 3">
    <name type="scientific">Acorus calamus</name>
    <name type="common">Sweet flag</name>
    <dbReference type="NCBI Taxonomy" id="4465"/>
    <lineage>
        <taxon>Eukaryota</taxon>
        <taxon>Viridiplantae</taxon>
        <taxon>Streptophyta</taxon>
        <taxon>Embryophyta</taxon>
        <taxon>Tracheophyta</taxon>
        <taxon>Spermatophyta</taxon>
        <taxon>Magnoliopsida</taxon>
        <taxon>Liliopsida</taxon>
        <taxon>Acoraceae</taxon>
        <taxon>Acorus</taxon>
    </lineage>
</organism>